<dbReference type="Gene3D" id="3.40.50.1820">
    <property type="entry name" value="alpha/beta hydrolase"/>
    <property type="match status" value="1"/>
</dbReference>
<dbReference type="EMBL" id="CP072384">
    <property type="protein sequence ID" value="QUC08109.1"/>
    <property type="molecule type" value="Genomic_DNA"/>
</dbReference>
<proteinExistence type="predicted"/>
<dbReference type="SUPFAM" id="SSF53474">
    <property type="entry name" value="alpha/beta-Hydrolases"/>
    <property type="match status" value="1"/>
</dbReference>
<dbReference type="Proteomes" id="UP000678513">
    <property type="component" value="Chromosome"/>
</dbReference>
<name>A0ABX7Y4H2_9ACTN</name>
<organism evidence="1 2">
    <name type="scientific">Arachnia rubra</name>
    <dbReference type="NCBI Taxonomy" id="1547448"/>
    <lineage>
        <taxon>Bacteria</taxon>
        <taxon>Bacillati</taxon>
        <taxon>Actinomycetota</taxon>
        <taxon>Actinomycetes</taxon>
        <taxon>Propionibacteriales</taxon>
        <taxon>Propionibacteriaceae</taxon>
        <taxon>Arachnia</taxon>
    </lineage>
</organism>
<protein>
    <submittedName>
        <fullName evidence="1">Uncharacterized protein</fullName>
    </submittedName>
</protein>
<reference evidence="1 2" key="1">
    <citation type="submission" date="2021-03" db="EMBL/GenBank/DDBJ databases">
        <title>Human Oral Microbial Genomes.</title>
        <authorList>
            <person name="Johnston C.D."/>
            <person name="Chen T."/>
            <person name="Dewhirst F.E."/>
        </authorList>
    </citation>
    <scope>NUCLEOTIDE SEQUENCE [LARGE SCALE GENOMIC DNA]</scope>
    <source>
        <strain evidence="1 2">DSMZ 100122</strain>
    </source>
</reference>
<sequence>MSDSLSRRATIGLMATIASGALLHHQSQQATAATPSTPFTFTASNGSSSECRFYSAGAAKAGLVVYLDGDGQQLHDQDHDGDNPNFPGGLAGPGSIVEAALARGHDVLSVHTPSADGMWWHTDHNAKITYLNELLQHVRTTYGANTAALWLVGYSGGSEFITRYFFPHRANDIETGGFLVFGGGDAPGPEWTGSFSQYAKSNLSLNLVTGESDRTDDYDALGGAQETAAFYRSAGFEHVWSHWPREHDHTTITHEFGTYLGTVIDAYDE</sequence>
<keyword evidence="2" id="KW-1185">Reference proteome</keyword>
<accession>A0ABX7Y4H2</accession>
<evidence type="ECO:0000313" key="2">
    <source>
        <dbReference type="Proteomes" id="UP000678513"/>
    </source>
</evidence>
<dbReference type="RefSeq" id="WP_212323620.1">
    <property type="nucleotide sequence ID" value="NZ_AP024463.1"/>
</dbReference>
<evidence type="ECO:0000313" key="1">
    <source>
        <dbReference type="EMBL" id="QUC08109.1"/>
    </source>
</evidence>
<gene>
    <name evidence="1" type="ORF">J5A65_14585</name>
</gene>
<dbReference type="InterPro" id="IPR029058">
    <property type="entry name" value="AB_hydrolase_fold"/>
</dbReference>